<dbReference type="Gene3D" id="3.40.50.2000">
    <property type="entry name" value="Glycogen Phosphorylase B"/>
    <property type="match status" value="2"/>
</dbReference>
<reference evidence="5" key="1">
    <citation type="submission" date="2021-01" db="EMBL/GenBank/DDBJ databases">
        <title>Whole genome shotgun sequence of Sphaerimonospora thailandensis NBRC 107569.</title>
        <authorList>
            <person name="Komaki H."/>
            <person name="Tamura T."/>
        </authorList>
    </citation>
    <scope>NUCLEOTIDE SEQUENCE</scope>
    <source>
        <strain evidence="5">NBRC 107569</strain>
    </source>
</reference>
<dbReference type="AlphaFoldDB" id="A0A8J3R950"/>
<dbReference type="Pfam" id="PF13439">
    <property type="entry name" value="Glyco_transf_4"/>
    <property type="match status" value="1"/>
</dbReference>
<evidence type="ECO:0000256" key="1">
    <source>
        <dbReference type="ARBA" id="ARBA00022676"/>
    </source>
</evidence>
<evidence type="ECO:0000256" key="2">
    <source>
        <dbReference type="ARBA" id="ARBA00022679"/>
    </source>
</evidence>
<evidence type="ECO:0000313" key="5">
    <source>
        <dbReference type="EMBL" id="GIH71407.1"/>
    </source>
</evidence>
<name>A0A8J3R950_9ACTN</name>
<organism evidence="5 6">
    <name type="scientific">Sphaerimonospora thailandensis</name>
    <dbReference type="NCBI Taxonomy" id="795644"/>
    <lineage>
        <taxon>Bacteria</taxon>
        <taxon>Bacillati</taxon>
        <taxon>Actinomycetota</taxon>
        <taxon>Actinomycetes</taxon>
        <taxon>Streptosporangiales</taxon>
        <taxon>Streptosporangiaceae</taxon>
        <taxon>Sphaerimonospora</taxon>
    </lineage>
</organism>
<feature type="domain" description="Glycosyltransferase subfamily 4-like N-terminal" evidence="4">
    <location>
        <begin position="14"/>
        <end position="169"/>
    </location>
</feature>
<gene>
    <name evidence="5" type="ORF">Mth01_36600</name>
</gene>
<dbReference type="PANTHER" id="PTHR45947:SF3">
    <property type="entry name" value="SULFOQUINOVOSYL TRANSFERASE SQD2"/>
    <property type="match status" value="1"/>
</dbReference>
<keyword evidence="2" id="KW-0808">Transferase</keyword>
<dbReference type="GO" id="GO:0016757">
    <property type="term" value="F:glycosyltransferase activity"/>
    <property type="evidence" value="ECO:0007669"/>
    <property type="project" value="UniProtKB-KW"/>
</dbReference>
<dbReference type="InterPro" id="IPR001296">
    <property type="entry name" value="Glyco_trans_1"/>
</dbReference>
<dbReference type="CDD" id="cd03801">
    <property type="entry name" value="GT4_PimA-like"/>
    <property type="match status" value="1"/>
</dbReference>
<evidence type="ECO:0000259" key="3">
    <source>
        <dbReference type="Pfam" id="PF00534"/>
    </source>
</evidence>
<keyword evidence="5" id="KW-0378">Hydrolase</keyword>
<evidence type="ECO:0000313" key="6">
    <source>
        <dbReference type="Proteomes" id="UP000610966"/>
    </source>
</evidence>
<dbReference type="InterPro" id="IPR050194">
    <property type="entry name" value="Glycosyltransferase_grp1"/>
</dbReference>
<keyword evidence="6" id="KW-1185">Reference proteome</keyword>
<keyword evidence="1" id="KW-0328">Glycosyltransferase</keyword>
<evidence type="ECO:0000259" key="4">
    <source>
        <dbReference type="Pfam" id="PF13439"/>
    </source>
</evidence>
<comment type="caution">
    <text evidence="5">The sequence shown here is derived from an EMBL/GenBank/DDBJ whole genome shotgun (WGS) entry which is preliminary data.</text>
</comment>
<sequence length="385" mass="41924">MRILHIGHRLPPEPGGKERYIERLVHEQLRRGHGVVLAHRRGNAPHGTELLPLTRTAMSRAVSLKSDEIAFAMECAKALRRVRGIDIIHAHGDHRETLHLGPAARRLGIPLVVHVHGALNTRHRRVMPWAFRDVAGFIVSGTRPAANLLAAGVPDRLIRSLPAGVDLSRLTAIRDSEQVERGLIVSVGSLLPVKNHPLTIAAFHEIQAAHPHARLVIAGSGPERARLERLAGPAVRFTGQIPPDEVYRLVSRAEVFVHSSHLLPTIGEGIPTAPLEALALGAAVVVSSEASLEPAVIDGAAYRVFRSGSVADLARHLRALLGDDAARRRMVARGVRAASDLDWPLVAGRIEEWYERLMRTRGTEISMPSYADALTPGLHARTRSS</sequence>
<dbReference type="GO" id="GO:1901137">
    <property type="term" value="P:carbohydrate derivative biosynthetic process"/>
    <property type="evidence" value="ECO:0007669"/>
    <property type="project" value="UniProtKB-ARBA"/>
</dbReference>
<proteinExistence type="predicted"/>
<dbReference type="PANTHER" id="PTHR45947">
    <property type="entry name" value="SULFOQUINOVOSYL TRANSFERASE SQD2"/>
    <property type="match status" value="1"/>
</dbReference>
<dbReference type="EMBL" id="BOOG01000035">
    <property type="protein sequence ID" value="GIH71407.1"/>
    <property type="molecule type" value="Genomic_DNA"/>
</dbReference>
<dbReference type="Proteomes" id="UP000610966">
    <property type="component" value="Unassembled WGS sequence"/>
</dbReference>
<dbReference type="SUPFAM" id="SSF53756">
    <property type="entry name" value="UDP-Glycosyltransferase/glycogen phosphorylase"/>
    <property type="match status" value="1"/>
</dbReference>
<dbReference type="InterPro" id="IPR028098">
    <property type="entry name" value="Glyco_trans_4-like_N"/>
</dbReference>
<dbReference type="RefSeq" id="WP_204017114.1">
    <property type="nucleotide sequence ID" value="NZ_BOOG01000035.1"/>
</dbReference>
<dbReference type="Pfam" id="PF00534">
    <property type="entry name" value="Glycos_transf_1"/>
    <property type="match status" value="1"/>
</dbReference>
<accession>A0A8J3R950</accession>
<dbReference type="GO" id="GO:0016787">
    <property type="term" value="F:hydrolase activity"/>
    <property type="evidence" value="ECO:0007669"/>
    <property type="project" value="UniProtKB-KW"/>
</dbReference>
<protein>
    <submittedName>
        <fullName evidence="5">Glycoside hydrolase</fullName>
    </submittedName>
</protein>
<feature type="domain" description="Glycosyl transferase family 1" evidence="3">
    <location>
        <begin position="180"/>
        <end position="333"/>
    </location>
</feature>